<keyword evidence="10" id="KW-0408">Iron</keyword>
<evidence type="ECO:0000256" key="1">
    <source>
        <dbReference type="ARBA" id="ARBA00001970"/>
    </source>
</evidence>
<evidence type="ECO:0000256" key="8">
    <source>
        <dbReference type="ARBA" id="ARBA00022982"/>
    </source>
</evidence>
<comment type="cofactor">
    <cofactor evidence="1">
        <name>heme b</name>
        <dbReference type="ChEBI" id="CHEBI:60344"/>
    </cofactor>
</comment>
<comment type="caution">
    <text evidence="15">The sequence shown here is derived from an EMBL/GenBank/DDBJ whole genome shotgun (WGS) entry which is preliminary data.</text>
</comment>
<evidence type="ECO:0000256" key="2">
    <source>
        <dbReference type="ARBA" id="ARBA00004651"/>
    </source>
</evidence>
<keyword evidence="7" id="KW-0479">Metal-binding</keyword>
<dbReference type="RefSeq" id="WP_186862813.1">
    <property type="nucleotide sequence ID" value="NZ_JACOGC010000003.1"/>
</dbReference>
<keyword evidence="3" id="KW-0813">Transport</keyword>
<evidence type="ECO:0000256" key="12">
    <source>
        <dbReference type="ARBA" id="ARBA00037975"/>
    </source>
</evidence>
<evidence type="ECO:0000256" key="3">
    <source>
        <dbReference type="ARBA" id="ARBA00022448"/>
    </source>
</evidence>
<feature type="transmembrane region" description="Helical" evidence="13">
    <location>
        <begin position="12"/>
        <end position="28"/>
    </location>
</feature>
<dbReference type="EMBL" id="JACOGC010000003">
    <property type="protein sequence ID" value="MBC3885216.1"/>
    <property type="molecule type" value="Genomic_DNA"/>
</dbReference>
<keyword evidence="16" id="KW-1185">Reference proteome</keyword>
<comment type="similarity">
    <text evidence="12">Belongs to the cytochrome b561 family.</text>
</comment>
<sequence length="177" mass="19861">MTNQRFHPVSAIMHWVMFVLIAAALAAIEIRGDIPKGDPLRDTLRNWHMLAGQLVFLCLLVRIAARIRYPAPPALPAPRWQTGSAHLVHGVLYLLMLAIPVTGVLFYQAGGREVSFFGMVLPVLIAPNPDLKQNIREFHELMGNAVYVVVGIHILGALYHQFIQKDGTLLRMLPWKK</sequence>
<evidence type="ECO:0000256" key="11">
    <source>
        <dbReference type="ARBA" id="ARBA00023136"/>
    </source>
</evidence>
<dbReference type="Gene3D" id="1.20.950.20">
    <property type="entry name" value="Transmembrane di-heme cytochromes, Chain C"/>
    <property type="match status" value="1"/>
</dbReference>
<keyword evidence="6 13" id="KW-0812">Transmembrane</keyword>
<keyword evidence="11 13" id="KW-0472">Membrane</keyword>
<feature type="transmembrane region" description="Helical" evidence="13">
    <location>
        <begin position="87"/>
        <end position="107"/>
    </location>
</feature>
<dbReference type="InterPro" id="IPR052168">
    <property type="entry name" value="Cytochrome_b561_oxidase"/>
</dbReference>
<evidence type="ECO:0000256" key="13">
    <source>
        <dbReference type="SAM" id="Phobius"/>
    </source>
</evidence>
<keyword evidence="8" id="KW-0249">Electron transport</keyword>
<organism evidence="15 16">
    <name type="scientific">Undibacterium griseum</name>
    <dbReference type="NCBI Taxonomy" id="2762295"/>
    <lineage>
        <taxon>Bacteria</taxon>
        <taxon>Pseudomonadati</taxon>
        <taxon>Pseudomonadota</taxon>
        <taxon>Betaproteobacteria</taxon>
        <taxon>Burkholderiales</taxon>
        <taxon>Oxalobacteraceae</taxon>
        <taxon>Undibacterium</taxon>
    </lineage>
</organism>
<evidence type="ECO:0000256" key="10">
    <source>
        <dbReference type="ARBA" id="ARBA00023004"/>
    </source>
</evidence>
<feature type="domain" description="Cytochrome b561 bacterial/Ni-hydrogenase" evidence="14">
    <location>
        <begin position="5"/>
        <end position="174"/>
    </location>
</feature>
<keyword evidence="5" id="KW-0349">Heme</keyword>
<evidence type="ECO:0000256" key="6">
    <source>
        <dbReference type="ARBA" id="ARBA00022692"/>
    </source>
</evidence>
<dbReference type="SUPFAM" id="SSF81342">
    <property type="entry name" value="Transmembrane di-heme cytochromes"/>
    <property type="match status" value="1"/>
</dbReference>
<name>A0ABR6YMU3_9BURK</name>
<evidence type="ECO:0000256" key="9">
    <source>
        <dbReference type="ARBA" id="ARBA00022989"/>
    </source>
</evidence>
<evidence type="ECO:0000256" key="7">
    <source>
        <dbReference type="ARBA" id="ARBA00022723"/>
    </source>
</evidence>
<dbReference type="PANTHER" id="PTHR30529:SF3">
    <property type="entry name" value="CYTOCHROME B561 HOMOLOG 1"/>
    <property type="match status" value="1"/>
</dbReference>
<feature type="transmembrane region" description="Helical" evidence="13">
    <location>
        <begin position="141"/>
        <end position="162"/>
    </location>
</feature>
<gene>
    <name evidence="15" type="ORF">H8K27_08765</name>
</gene>
<dbReference type="Proteomes" id="UP000613113">
    <property type="component" value="Unassembled WGS sequence"/>
</dbReference>
<dbReference type="InterPro" id="IPR016174">
    <property type="entry name" value="Di-haem_cyt_TM"/>
</dbReference>
<evidence type="ECO:0000313" key="15">
    <source>
        <dbReference type="EMBL" id="MBC3885216.1"/>
    </source>
</evidence>
<evidence type="ECO:0000259" key="14">
    <source>
        <dbReference type="Pfam" id="PF01292"/>
    </source>
</evidence>
<feature type="transmembrane region" description="Helical" evidence="13">
    <location>
        <begin position="49"/>
        <end position="67"/>
    </location>
</feature>
<dbReference type="PANTHER" id="PTHR30529">
    <property type="entry name" value="CYTOCHROME B561"/>
    <property type="match status" value="1"/>
</dbReference>
<keyword evidence="4" id="KW-1003">Cell membrane</keyword>
<evidence type="ECO:0000256" key="5">
    <source>
        <dbReference type="ARBA" id="ARBA00022617"/>
    </source>
</evidence>
<proteinExistence type="inferred from homology"/>
<keyword evidence="9 13" id="KW-1133">Transmembrane helix</keyword>
<reference evidence="15 16" key="1">
    <citation type="submission" date="2020-08" db="EMBL/GenBank/DDBJ databases">
        <title>Novel species isolated from subtropical streams in China.</title>
        <authorList>
            <person name="Lu H."/>
        </authorList>
    </citation>
    <scope>NUCLEOTIDE SEQUENCE [LARGE SCALE GENOMIC DNA]</scope>
    <source>
        <strain evidence="15 16">FT31W</strain>
    </source>
</reference>
<protein>
    <submittedName>
        <fullName evidence="15">Cytochrome b</fullName>
    </submittedName>
</protein>
<evidence type="ECO:0000313" key="16">
    <source>
        <dbReference type="Proteomes" id="UP000613113"/>
    </source>
</evidence>
<comment type="subcellular location">
    <subcellularLocation>
        <location evidence="2">Cell membrane</location>
        <topology evidence="2">Multi-pass membrane protein</topology>
    </subcellularLocation>
</comment>
<accession>A0ABR6YMU3</accession>
<dbReference type="InterPro" id="IPR011577">
    <property type="entry name" value="Cyt_b561_bac/Ni-Hgenase"/>
</dbReference>
<dbReference type="Pfam" id="PF01292">
    <property type="entry name" value="Ni_hydr_CYTB"/>
    <property type="match status" value="1"/>
</dbReference>
<evidence type="ECO:0000256" key="4">
    <source>
        <dbReference type="ARBA" id="ARBA00022475"/>
    </source>
</evidence>